<dbReference type="Gene3D" id="3.30.70.1440">
    <property type="entry name" value="Multidrug efflux transporter AcrB pore domain"/>
    <property type="match status" value="1"/>
</dbReference>
<dbReference type="Gene3D" id="1.20.1640.10">
    <property type="entry name" value="Multidrug efflux transporter AcrB transmembrane domain"/>
    <property type="match status" value="2"/>
</dbReference>
<gene>
    <name evidence="2" type="ORF">S18_920_0005</name>
</gene>
<feature type="transmembrane region" description="Helical" evidence="1">
    <location>
        <begin position="943"/>
        <end position="968"/>
    </location>
</feature>
<proteinExistence type="predicted"/>
<dbReference type="InterPro" id="IPR027463">
    <property type="entry name" value="AcrB_DN_DC_subdom"/>
</dbReference>
<feature type="transmembrane region" description="Helical" evidence="1">
    <location>
        <begin position="917"/>
        <end position="937"/>
    </location>
</feature>
<feature type="transmembrane region" description="Helical" evidence="1">
    <location>
        <begin position="537"/>
        <end position="561"/>
    </location>
</feature>
<evidence type="ECO:0000256" key="1">
    <source>
        <dbReference type="SAM" id="Phobius"/>
    </source>
</evidence>
<name>F4MN53_9BACT</name>
<dbReference type="SUPFAM" id="SSF82866">
    <property type="entry name" value="Multidrug efflux transporter AcrB transmembrane domain"/>
    <property type="match status" value="2"/>
</dbReference>
<feature type="transmembrane region" description="Helical" evidence="1">
    <location>
        <begin position="989"/>
        <end position="1008"/>
    </location>
</feature>
<reference evidence="2" key="1">
    <citation type="submission" date="2010-05" db="EMBL/GenBank/DDBJ databases">
        <authorList>
            <person name="Genoscope - CEA"/>
        </authorList>
    </citation>
    <scope>NUCLEOTIDE SEQUENCE</scope>
</reference>
<protein>
    <submittedName>
        <fullName evidence="2">AcrB/AcrD/AcrF family membrane transport protein</fullName>
    </submittedName>
</protein>
<dbReference type="Pfam" id="PF00873">
    <property type="entry name" value="ACR_tran"/>
    <property type="match status" value="1"/>
</dbReference>
<organism evidence="2">
    <name type="scientific">uncultured Flavobacteriia bacterium</name>
    <dbReference type="NCBI Taxonomy" id="212695"/>
    <lineage>
        <taxon>Bacteria</taxon>
        <taxon>Pseudomonadati</taxon>
        <taxon>Bacteroidota</taxon>
        <taxon>Flavobacteriia</taxon>
        <taxon>environmental samples</taxon>
    </lineage>
</organism>
<dbReference type="PANTHER" id="PTHR32063:SF33">
    <property type="entry name" value="RND SUPERFAMILY EFFLUX PUMP PERMEASE COMPONENT"/>
    <property type="match status" value="1"/>
</dbReference>
<sequence length="1077" mass="119585">MRGIIKYFVNHKIPVNILIIFFIVFGIAGTLALKSSFFPLIKPKYISINFALPGGSPSEIEEGVVLKIEDNLEGIAGIERVTSTSRENSGSILIETNTDYEIDAIILEVKNAVDKVSSFPIDLEPVIVSKIEEQEATVIFSLTGNSIDLLSLKNISKKIENDLRDIDGISQIKVSGFPDEEIEIAINDKKLIEYELTFAEISKAIKSSNILISGGNIKTSDEEYLIRSNNKNYYANELNEIVIKSNNEGAIIRLGDIAEIKDQFSETSNSSFVDLKSAVIISVSSTNSEDLLDSAKKINLYIDDFNEKNNELKITLLRDYSIVLKQRTNLLLENGGIGILLVLILLSIFLNIRLAFWVAFSIPISFLGMLIFAEQFDITINLMSLFGMIVVIGILVDDGIVIAENIYRHYEKGKSPKQAAVDGTLEVLPAIVSAIVTTIIAFSTLLLLDGDVGNYFGEVAMIVILTLLISLIEALLLLPAHLANSKALKDNNNKKDYNGFDFFAFMRKVNQRGYKIMNWLRDVIYTPLLKFSLKYRFFSLSGFIVALMLTISSVQGGIIGLDFFPTIASDIVTVDLKMPYGTNEKKTDSIISYVESKVIEAGKELEDIYMKNDERKLIEYINKNIGLSADNMSMIVGFGDVGGSSTASLEVYMLDSEKRPQSLRASLLAKLIREKVGEIVGAEKFIVNDAANFGGSPVSISIMSNNVSELKSAKTELVESLKRNPSLIDVSHNDPEGIQEINIKLKEDANQVGLSLVNVMSQVRSAFFGNEVQRLQRGEDEVKIWIRFDKISRSSIITLDDMKIITPTGSRIPLREIASYEIKRGDIAINHLDGKREIQINANLSDPNISAADIVFELQSDLIPEIKNKFSSIDVSFEGQYREANKTIKSAYTVFPLALFLIFTVIGFTFRTYSQPFLLLMLIPFSLTTVAWGHLFHNFPVNVISLLGIIALIGILVNDGLVFISKFNSNLKEGMDFDKSLFIAGRERFRAIFLTSVTTIAGLAPIILEKSFQAQLLKPMAISIAYGIGYATLLTLILLPILLSVTNSIKVGLHWLYYGEKIAKRDIEAPVVEQNID</sequence>
<feature type="transmembrane region" description="Helical" evidence="1">
    <location>
        <begin position="427"/>
        <end position="447"/>
    </location>
</feature>
<feature type="transmembrane region" description="Helical" evidence="1">
    <location>
        <begin position="1020"/>
        <end position="1043"/>
    </location>
</feature>
<dbReference type="PRINTS" id="PR00702">
    <property type="entry name" value="ACRIFLAVINRP"/>
</dbReference>
<feature type="transmembrane region" description="Helical" evidence="1">
    <location>
        <begin position="12"/>
        <end position="33"/>
    </location>
</feature>
<dbReference type="Gene3D" id="3.30.2090.10">
    <property type="entry name" value="Multidrug efflux transporter AcrB TolC docking domain, DN and DC subdomains"/>
    <property type="match status" value="2"/>
</dbReference>
<keyword evidence="1" id="KW-1133">Transmembrane helix</keyword>
<dbReference type="GO" id="GO:0042910">
    <property type="term" value="F:xenobiotic transmembrane transporter activity"/>
    <property type="evidence" value="ECO:0007669"/>
    <property type="project" value="TreeGrafter"/>
</dbReference>
<feature type="transmembrane region" description="Helical" evidence="1">
    <location>
        <begin position="354"/>
        <end position="373"/>
    </location>
</feature>
<reference evidence="2" key="2">
    <citation type="journal article" date="2012" name="Environ. Microbiol.">
        <title>Genomic content of uncultured Bacteroidetes from contrasting oceanic provinces in the North Atlantic Ocean.</title>
        <authorList>
            <person name="Gomez-Pereira P.R."/>
            <person name="Schuler M."/>
            <person name="Fuchs B.M."/>
            <person name="Bennke C."/>
            <person name="Teeling H."/>
            <person name="Waldmann J."/>
            <person name="Richter M."/>
            <person name="Barbe V."/>
            <person name="Bataille E."/>
            <person name="Glockner F.O."/>
            <person name="Amann R."/>
        </authorList>
    </citation>
    <scope>NUCLEOTIDE SEQUENCE</scope>
</reference>
<dbReference type="PANTHER" id="PTHR32063">
    <property type="match status" value="1"/>
</dbReference>
<dbReference type="EMBL" id="FQ032828">
    <property type="protein sequence ID" value="CBL87566.1"/>
    <property type="molecule type" value="Genomic_DNA"/>
</dbReference>
<keyword evidence="1" id="KW-0812">Transmembrane</keyword>
<accession>F4MN53</accession>
<feature type="transmembrane region" description="Helical" evidence="1">
    <location>
        <begin position="459"/>
        <end position="478"/>
    </location>
</feature>
<dbReference type="AlphaFoldDB" id="F4MN53"/>
<feature type="transmembrane region" description="Helical" evidence="1">
    <location>
        <begin position="330"/>
        <end position="349"/>
    </location>
</feature>
<feature type="transmembrane region" description="Helical" evidence="1">
    <location>
        <begin position="891"/>
        <end position="910"/>
    </location>
</feature>
<dbReference type="Gene3D" id="3.30.70.1430">
    <property type="entry name" value="Multidrug efflux transporter AcrB pore domain"/>
    <property type="match status" value="2"/>
</dbReference>
<dbReference type="InterPro" id="IPR001036">
    <property type="entry name" value="Acrflvin-R"/>
</dbReference>
<evidence type="ECO:0000313" key="2">
    <source>
        <dbReference type="EMBL" id="CBL87566.1"/>
    </source>
</evidence>
<dbReference type="SUPFAM" id="SSF82693">
    <property type="entry name" value="Multidrug efflux transporter AcrB pore domain, PN1, PN2, PC1 and PC2 subdomains"/>
    <property type="match status" value="1"/>
</dbReference>
<feature type="transmembrane region" description="Helical" evidence="1">
    <location>
        <begin position="385"/>
        <end position="407"/>
    </location>
</feature>
<dbReference type="Gene3D" id="3.30.70.1320">
    <property type="entry name" value="Multidrug efflux transporter AcrB pore domain like"/>
    <property type="match status" value="1"/>
</dbReference>
<dbReference type="SUPFAM" id="SSF82714">
    <property type="entry name" value="Multidrug efflux transporter AcrB TolC docking domain, DN and DC subdomains"/>
    <property type="match status" value="2"/>
</dbReference>
<dbReference type="GO" id="GO:0005886">
    <property type="term" value="C:plasma membrane"/>
    <property type="evidence" value="ECO:0007669"/>
    <property type="project" value="TreeGrafter"/>
</dbReference>
<keyword evidence="1" id="KW-0472">Membrane</keyword>